<protein>
    <submittedName>
        <fullName evidence="1">Uncharacterized protein</fullName>
    </submittedName>
</protein>
<dbReference type="EMBL" id="JANSHE010003629">
    <property type="protein sequence ID" value="KAJ2985222.1"/>
    <property type="molecule type" value="Genomic_DNA"/>
</dbReference>
<proteinExistence type="predicted"/>
<organism evidence="1 2">
    <name type="scientific">Trametes sanguinea</name>
    <dbReference type="NCBI Taxonomy" id="158606"/>
    <lineage>
        <taxon>Eukaryota</taxon>
        <taxon>Fungi</taxon>
        <taxon>Dikarya</taxon>
        <taxon>Basidiomycota</taxon>
        <taxon>Agaricomycotina</taxon>
        <taxon>Agaricomycetes</taxon>
        <taxon>Polyporales</taxon>
        <taxon>Polyporaceae</taxon>
        <taxon>Trametes</taxon>
    </lineage>
</organism>
<reference evidence="1" key="1">
    <citation type="submission" date="2022-08" db="EMBL/GenBank/DDBJ databases">
        <title>Genome Sequence of Pycnoporus sanguineus.</title>
        <authorList>
            <person name="Buettner E."/>
        </authorList>
    </citation>
    <scope>NUCLEOTIDE SEQUENCE</scope>
    <source>
        <strain evidence="1">CG-C14</strain>
    </source>
</reference>
<accession>A0ACC1P268</accession>
<sequence length="133" mass="14482">MRHKHVPALQSSVPTFPTPPSNCWYPSRLGRLRPPQPITARARIELGHLDRASVPSSISSESTSIAICVHPIDISTRSFLSRSPICPSGRVLALHICLPRHSSVEKSSSPATRDFSSSTALESRTVSCPWSSL</sequence>
<gene>
    <name evidence="1" type="ORF">NUW54_g10220</name>
</gene>
<comment type="caution">
    <text evidence="1">The sequence shown here is derived from an EMBL/GenBank/DDBJ whole genome shotgun (WGS) entry which is preliminary data.</text>
</comment>
<name>A0ACC1P268_9APHY</name>
<evidence type="ECO:0000313" key="2">
    <source>
        <dbReference type="Proteomes" id="UP001144978"/>
    </source>
</evidence>
<dbReference type="Proteomes" id="UP001144978">
    <property type="component" value="Unassembled WGS sequence"/>
</dbReference>
<evidence type="ECO:0000313" key="1">
    <source>
        <dbReference type="EMBL" id="KAJ2985222.1"/>
    </source>
</evidence>
<keyword evidence="2" id="KW-1185">Reference proteome</keyword>